<sequence length="129" mass="13006">MLMKKIVNVNLAILLAFVLASGIFAVSGSVYAQGNGDEDQENNENGADSENGADTNVNPLTGTDAPAEEVAANVTAFANATSIEDVTEQAGNITSSGAPGELDYSSGENATSSNATSPTSNTTSTTTVQ</sequence>
<reference evidence="2 3" key="1">
    <citation type="submission" date="2019-02" db="EMBL/GenBank/DDBJ databases">
        <authorList>
            <person name="Lehtovirta-Morley E L."/>
        </authorList>
    </citation>
    <scope>NUCLEOTIDE SEQUENCE [LARGE SCALE GENOMIC DNA]</scope>
    <source>
        <strain evidence="2">NFRAN1</strain>
    </source>
</reference>
<evidence type="ECO:0000256" key="1">
    <source>
        <dbReference type="SAM" id="MobiDB-lite"/>
    </source>
</evidence>
<proteinExistence type="predicted"/>
<gene>
    <name evidence="2" type="ORF">NFRAN_1108</name>
</gene>
<dbReference type="AlphaFoldDB" id="A0A484ICN1"/>
<organism evidence="2 3">
    <name type="scientific">Candidatus Nitrosocosmicus franklandianus</name>
    <dbReference type="NCBI Taxonomy" id="1798806"/>
    <lineage>
        <taxon>Archaea</taxon>
        <taxon>Nitrososphaerota</taxon>
        <taxon>Nitrososphaeria</taxon>
        <taxon>Nitrososphaerales</taxon>
        <taxon>Nitrososphaeraceae</taxon>
        <taxon>Candidatus Nitrosocosmicus</taxon>
    </lineage>
</organism>
<evidence type="ECO:0000313" key="2">
    <source>
        <dbReference type="EMBL" id="VFJ13430.1"/>
    </source>
</evidence>
<feature type="region of interest" description="Disordered" evidence="1">
    <location>
        <begin position="88"/>
        <end position="129"/>
    </location>
</feature>
<feature type="compositionally biased region" description="Low complexity" evidence="1">
    <location>
        <begin position="109"/>
        <end position="129"/>
    </location>
</feature>
<dbReference type="EMBL" id="LR216287">
    <property type="protein sequence ID" value="VFJ13430.1"/>
    <property type="molecule type" value="Genomic_DNA"/>
</dbReference>
<accession>A0A484ICN1</accession>
<dbReference type="KEGG" id="nfn:NFRAN_1108"/>
<feature type="compositionally biased region" description="Polar residues" evidence="1">
    <location>
        <begin position="52"/>
        <end position="61"/>
    </location>
</feature>
<protein>
    <submittedName>
        <fullName evidence="2">Uncharacterized protein</fullName>
    </submittedName>
</protein>
<dbReference type="Proteomes" id="UP000294299">
    <property type="component" value="Chromosome NFRAN"/>
</dbReference>
<name>A0A484ICN1_9ARCH</name>
<feature type="region of interest" description="Disordered" evidence="1">
    <location>
        <begin position="31"/>
        <end position="67"/>
    </location>
</feature>
<keyword evidence="3" id="KW-1185">Reference proteome</keyword>
<evidence type="ECO:0000313" key="3">
    <source>
        <dbReference type="Proteomes" id="UP000294299"/>
    </source>
</evidence>